<reference evidence="1 2" key="1">
    <citation type="submission" date="2023-02" db="EMBL/GenBank/DDBJ databases">
        <title>Genome Sequence of L. cardiaca H63T.</title>
        <authorList>
            <person name="Lopez A.E."/>
            <person name="Cianciotto N.P."/>
        </authorList>
    </citation>
    <scope>NUCLEOTIDE SEQUENCE [LARGE SCALE GENOMIC DNA]</scope>
    <source>
        <strain evidence="1 2">H63</strain>
    </source>
</reference>
<organism evidence="1 2">
    <name type="scientific">Legionella cardiaca</name>
    <dbReference type="NCBI Taxonomy" id="1071983"/>
    <lineage>
        <taxon>Bacteria</taxon>
        <taxon>Pseudomonadati</taxon>
        <taxon>Pseudomonadota</taxon>
        <taxon>Gammaproteobacteria</taxon>
        <taxon>Legionellales</taxon>
        <taxon>Legionellaceae</taxon>
        <taxon>Legionella</taxon>
    </lineage>
</organism>
<accession>A0ABY8AWY9</accession>
<evidence type="ECO:0000313" key="2">
    <source>
        <dbReference type="Proteomes" id="UP001222087"/>
    </source>
</evidence>
<sequence length="44" mass="4780">MESAENQGFLSGIHAKIPKINTNPALLISELLTCNLLKSEVNVQ</sequence>
<gene>
    <name evidence="1" type="ORF">PXX05_12435</name>
</gene>
<evidence type="ECO:0000313" key="1">
    <source>
        <dbReference type="EMBL" id="WED44696.1"/>
    </source>
</evidence>
<protein>
    <submittedName>
        <fullName evidence="1">Uncharacterized protein</fullName>
    </submittedName>
</protein>
<dbReference type="Proteomes" id="UP001222087">
    <property type="component" value="Chromosome"/>
</dbReference>
<name>A0ABY8AWY9_9GAMM</name>
<dbReference type="EMBL" id="CP119078">
    <property type="protein sequence ID" value="WED44696.1"/>
    <property type="molecule type" value="Genomic_DNA"/>
</dbReference>
<keyword evidence="2" id="KW-1185">Reference proteome</keyword>
<proteinExistence type="predicted"/>